<evidence type="ECO:0000256" key="1">
    <source>
        <dbReference type="SAM" id="MobiDB-lite"/>
    </source>
</evidence>
<evidence type="ECO:0000313" key="2">
    <source>
        <dbReference type="EMBL" id="ORC90925.1"/>
    </source>
</evidence>
<feature type="compositionally biased region" description="Basic and acidic residues" evidence="1">
    <location>
        <begin position="300"/>
        <end position="310"/>
    </location>
</feature>
<dbReference type="AlphaFoldDB" id="A0A1X0P202"/>
<dbReference type="RefSeq" id="XP_028884991.1">
    <property type="nucleotide sequence ID" value="XM_029023795.1"/>
</dbReference>
<dbReference type="OrthoDB" id="241845at2759"/>
<sequence>MTLQQPRLSISNCVLPTAVDWVVLRKLREWHTASEQTVQSTTTTTPVCADPSPFWISAKIARYLWNKLTQENPTSIHTSYSSMNSQAMFTSNHTTSISKREGTYFSFNWNRAVHVFGSTYVNTADTSLSSIVDSTTCVSYQIPVDETGEVLWALISREFPSHSTKGIYTKQYPSHFFFSSPYWLNMEKLEKRWPGISIAAKTTPVYLKGGSAQCFINAEQTTDASRFNALSCIPQRRHQYLSTGGVQYFSWDFSEKLTRAFSDMRNHTCNIISSSSLMPLRNDKTDLSSSYKQQEEEEEQKEKEKEEKMETPSNLWLDVELIETAGWSVQSHAVAIEVPPTEIRFPPYMNIKNKPSNESSRIIVNAASLLTRDPLLDLIAYKPICLLTQGVAYVDAATTLRLAVFALTMKYTNNTWLCASLVQEKKIRGRKENNITGVEAQVHYSWRSNSMKSILINVDEVHITPEQLTELLNRERRMTVSSSV</sequence>
<feature type="region of interest" description="Disordered" evidence="1">
    <location>
        <begin position="280"/>
        <end position="310"/>
    </location>
</feature>
<gene>
    <name evidence="2" type="ORF">TM35_000073490</name>
</gene>
<comment type="caution">
    <text evidence="2">The sequence shown here is derived from an EMBL/GenBank/DDBJ whole genome shotgun (WGS) entry which is preliminary data.</text>
</comment>
<dbReference type="Proteomes" id="UP000192257">
    <property type="component" value="Unassembled WGS sequence"/>
</dbReference>
<evidence type="ECO:0000313" key="3">
    <source>
        <dbReference type="Proteomes" id="UP000192257"/>
    </source>
</evidence>
<accession>A0A1X0P202</accession>
<protein>
    <submittedName>
        <fullName evidence="2">Uncharacterized protein</fullName>
    </submittedName>
</protein>
<dbReference type="GeneID" id="39983575"/>
<name>A0A1X0P202_9TRYP</name>
<reference evidence="2 3" key="1">
    <citation type="submission" date="2017-03" db="EMBL/GenBank/DDBJ databases">
        <title>An alternative strategy for trypanosome survival in the mammalian bloodstream revealed through genome and transcriptome analysis of the ubiquitous bovine parasite Trypanosoma (Megatrypanum) theileri.</title>
        <authorList>
            <person name="Kelly S."/>
            <person name="Ivens A."/>
            <person name="Mott A."/>
            <person name="O'Neill E."/>
            <person name="Emms D."/>
            <person name="Macleod O."/>
            <person name="Voorheis P."/>
            <person name="Matthews J."/>
            <person name="Matthews K."/>
            <person name="Carrington M."/>
        </authorList>
    </citation>
    <scope>NUCLEOTIDE SEQUENCE [LARGE SCALE GENOMIC DNA]</scope>
    <source>
        <strain evidence="2">Edinburgh</strain>
    </source>
</reference>
<dbReference type="VEuPathDB" id="TriTrypDB:TM35_000073490"/>
<keyword evidence="3" id="KW-1185">Reference proteome</keyword>
<organism evidence="2 3">
    <name type="scientific">Trypanosoma theileri</name>
    <dbReference type="NCBI Taxonomy" id="67003"/>
    <lineage>
        <taxon>Eukaryota</taxon>
        <taxon>Discoba</taxon>
        <taxon>Euglenozoa</taxon>
        <taxon>Kinetoplastea</taxon>
        <taxon>Metakinetoplastina</taxon>
        <taxon>Trypanosomatida</taxon>
        <taxon>Trypanosomatidae</taxon>
        <taxon>Trypanosoma</taxon>
    </lineage>
</organism>
<proteinExistence type="predicted"/>
<dbReference type="EMBL" id="NBCO01000007">
    <property type="protein sequence ID" value="ORC90925.1"/>
    <property type="molecule type" value="Genomic_DNA"/>
</dbReference>